<feature type="domain" description="HIT" evidence="2">
    <location>
        <begin position="6"/>
        <end position="113"/>
    </location>
</feature>
<sequence>MTEDFYCDEVLNGKTQVHKVLETENVLAYYHTKPFYPVHIVAIPKKHISSLLTLEEEDTELFLELFGVIKQVAAMVTQEHGACRVLTNLGNYQDSKHLHWHIAFGNPLRSPSFPVEPC</sequence>
<dbReference type="RefSeq" id="WP_076112659.1">
    <property type="nucleotide sequence ID" value="NZ_MPTB01000029.1"/>
</dbReference>
<dbReference type="InterPro" id="IPR036265">
    <property type="entry name" value="HIT-like_sf"/>
</dbReference>
<dbReference type="InterPro" id="IPR011146">
    <property type="entry name" value="HIT-like"/>
</dbReference>
<dbReference type="SUPFAM" id="SSF54197">
    <property type="entry name" value="HIT-like"/>
    <property type="match status" value="1"/>
</dbReference>
<evidence type="ECO:0000256" key="1">
    <source>
        <dbReference type="PROSITE-ProRule" id="PRU00464"/>
    </source>
</evidence>
<reference evidence="3 4" key="1">
    <citation type="submission" date="2016-10" db="EMBL/GenBank/DDBJ databases">
        <title>Paenibacillus species isolates.</title>
        <authorList>
            <person name="Beno S.M."/>
        </authorList>
    </citation>
    <scope>NUCLEOTIDE SEQUENCE [LARGE SCALE GENOMIC DNA]</scope>
    <source>
        <strain evidence="3 4">FSL H7-0744</strain>
    </source>
</reference>
<name>A0ABX3H5G7_PAEBO</name>
<evidence type="ECO:0000259" key="2">
    <source>
        <dbReference type="PROSITE" id="PS51084"/>
    </source>
</evidence>
<keyword evidence="3" id="KW-0378">Hydrolase</keyword>
<dbReference type="Proteomes" id="UP000187412">
    <property type="component" value="Unassembled WGS sequence"/>
</dbReference>
<dbReference type="PANTHER" id="PTHR23089">
    <property type="entry name" value="HISTIDINE TRIAD HIT PROTEIN"/>
    <property type="match status" value="1"/>
</dbReference>
<organism evidence="3 4">
    <name type="scientific">Paenibacillus borealis</name>
    <dbReference type="NCBI Taxonomy" id="160799"/>
    <lineage>
        <taxon>Bacteria</taxon>
        <taxon>Bacillati</taxon>
        <taxon>Bacillota</taxon>
        <taxon>Bacilli</taxon>
        <taxon>Bacillales</taxon>
        <taxon>Paenibacillaceae</taxon>
        <taxon>Paenibacillus</taxon>
    </lineage>
</organism>
<comment type="caution">
    <text evidence="3">The sequence shown here is derived from an EMBL/GenBank/DDBJ whole genome shotgun (WGS) entry which is preliminary data.</text>
</comment>
<dbReference type="EMBL" id="MPTB01000029">
    <property type="protein sequence ID" value="OMD44906.1"/>
    <property type="molecule type" value="Genomic_DNA"/>
</dbReference>
<evidence type="ECO:0000313" key="4">
    <source>
        <dbReference type="Proteomes" id="UP000187412"/>
    </source>
</evidence>
<evidence type="ECO:0000313" key="3">
    <source>
        <dbReference type="EMBL" id="OMD44906.1"/>
    </source>
</evidence>
<dbReference type="Gene3D" id="3.30.428.10">
    <property type="entry name" value="HIT-like"/>
    <property type="match status" value="1"/>
</dbReference>
<feature type="short sequence motif" description="Histidine triad motif" evidence="1">
    <location>
        <begin position="97"/>
        <end position="101"/>
    </location>
</feature>
<dbReference type="PROSITE" id="PS51084">
    <property type="entry name" value="HIT_2"/>
    <property type="match status" value="1"/>
</dbReference>
<accession>A0ABX3H5G7</accession>
<gene>
    <name evidence="3" type="ORF">BSK56_21450</name>
</gene>
<dbReference type="Pfam" id="PF01230">
    <property type="entry name" value="HIT"/>
    <property type="match status" value="1"/>
</dbReference>
<dbReference type="InterPro" id="IPR001310">
    <property type="entry name" value="Histidine_triad_HIT"/>
</dbReference>
<keyword evidence="4" id="KW-1185">Reference proteome</keyword>
<proteinExistence type="predicted"/>
<protein>
    <submittedName>
        <fullName evidence="3">HIT family hydrolase</fullName>
    </submittedName>
</protein>
<dbReference type="GO" id="GO:0016787">
    <property type="term" value="F:hydrolase activity"/>
    <property type="evidence" value="ECO:0007669"/>
    <property type="project" value="UniProtKB-KW"/>
</dbReference>